<dbReference type="NCBIfam" id="TIGR04183">
    <property type="entry name" value="Por_Secre_tail"/>
    <property type="match status" value="1"/>
</dbReference>
<dbReference type="InterPro" id="IPR017853">
    <property type="entry name" value="GH"/>
</dbReference>
<keyword evidence="7" id="KW-1185">Reference proteome</keyword>
<dbReference type="InterPro" id="IPR026444">
    <property type="entry name" value="Secre_tail"/>
</dbReference>
<dbReference type="GO" id="GO:0005975">
    <property type="term" value="P:carbohydrate metabolic process"/>
    <property type="evidence" value="ECO:0007669"/>
    <property type="project" value="InterPro"/>
</dbReference>
<dbReference type="Pfam" id="PF16738">
    <property type="entry name" value="CBM26"/>
    <property type="match status" value="1"/>
</dbReference>
<evidence type="ECO:0008006" key="8">
    <source>
        <dbReference type="Google" id="ProtNLM"/>
    </source>
</evidence>
<evidence type="ECO:0000256" key="1">
    <source>
        <dbReference type="ARBA" id="ARBA00022729"/>
    </source>
</evidence>
<dbReference type="Pfam" id="PF18962">
    <property type="entry name" value="Por_Secre_tail"/>
    <property type="match status" value="1"/>
</dbReference>
<protein>
    <recommendedName>
        <fullName evidence="8">Alpha-amylase</fullName>
    </recommendedName>
</protein>
<evidence type="ECO:0000259" key="4">
    <source>
        <dbReference type="SMART" id="SM00642"/>
    </source>
</evidence>
<evidence type="ECO:0000313" key="7">
    <source>
        <dbReference type="Proteomes" id="UP001432059"/>
    </source>
</evidence>
<dbReference type="InterPro" id="IPR013783">
    <property type="entry name" value="Ig-like_fold"/>
</dbReference>
<dbReference type="Pfam" id="PF07821">
    <property type="entry name" value="Alpha-amyl_C2"/>
    <property type="match status" value="1"/>
</dbReference>
<dbReference type="Proteomes" id="UP001432059">
    <property type="component" value="Chromosome"/>
</dbReference>
<dbReference type="InterPro" id="IPR012850">
    <property type="entry name" value="A-amylase_bs_C"/>
</dbReference>
<dbReference type="InterPro" id="IPR006047">
    <property type="entry name" value="GH13_cat_dom"/>
</dbReference>
<name>A0AAU0EZK1_9FLAO</name>
<dbReference type="InterPro" id="IPR059177">
    <property type="entry name" value="GH29D-like_dom"/>
</dbReference>
<dbReference type="InterPro" id="IPR031965">
    <property type="entry name" value="CBM26"/>
</dbReference>
<organism evidence="6 7">
    <name type="scientific">Bergeyella porcorum</name>
    <dbReference type="NCBI Taxonomy" id="1735111"/>
    <lineage>
        <taxon>Bacteria</taxon>
        <taxon>Pseudomonadati</taxon>
        <taxon>Bacteroidota</taxon>
        <taxon>Flavobacteriia</taxon>
        <taxon>Flavobacteriales</taxon>
        <taxon>Weeksellaceae</taxon>
        <taxon>Bergeyella</taxon>
    </lineage>
</organism>
<dbReference type="InterPro" id="IPR013780">
    <property type="entry name" value="Glyco_hydro_b"/>
</dbReference>
<gene>
    <name evidence="6" type="ORF">BPO_0654</name>
</gene>
<dbReference type="Pfam" id="PF00128">
    <property type="entry name" value="Alpha-amylase"/>
    <property type="match status" value="1"/>
</dbReference>
<keyword evidence="2" id="KW-0378">Hydrolase</keyword>
<proteinExistence type="predicted"/>
<sequence length="715" mass="77760">MLMAMSVQIQAQTQTPDYLDDIMLQSFGWDEYNQSRNTSEGGLYEFYASRAGNLKALGFDMIWMPPASHSTGGVGYFPTELFNFSSTAWGTEAQLKKMLSNMNARGIYPIADVVANHRSGTTGWTDFTNPTWGCDAIVINDEATAAFDAGTVMSCRPSGAQDTGEGFGGSRDIDHTNTTVQEGYKEFLSRLKALGFKGWRWDVAKGFAPQYFGMYIGDSQPYYSVGENWDGNVDNLKSWINGTYAGGATISGAFDFSLYYNLSNTFASATANNQYGNLNWGGAMAGLAGQYGFAEKAVTFVDNHDTFVHGSAFLGSNIPKAYTYILTHPGIPSVFAPHYFGGIYSKDNVTRNYTSEKAIIDKLMAIRKTSGIDAWSHIVIDKSETGLYAAYIKKRYADTDAVIAMKIGPNAWTPSGEGWNQIIADNEYAVWTKSAINVAPTIQIQEPSTTYLTGSTQNITITASDDSGVAPTIRYTLDGTEPNATSSIYTGPVSISSATVLKAVAFDNANLSSGVVERNYNFADGGIVVKFKSEGTNWSNSFIHYWGVQPTGVMTDANWSNPVAMTYDANTGWYSFSFTGATSANFLFRNEQGNSQTGDITNVTQNSCYVWDTSVTGNVRSVNCDSVLSTSDLAASKTTFGVENPAKNGVLKVNYSNLENGVAYLYDMTGKLVKTFKLSQKSHAEDLNINGLTTGNYILKIQANGFIQSHKVIVK</sequence>
<dbReference type="SMART" id="SM00810">
    <property type="entry name" value="Alpha-amyl_C2"/>
    <property type="match status" value="1"/>
</dbReference>
<keyword evidence="3" id="KW-0326">Glycosidase</keyword>
<dbReference type="Pfam" id="PF13290">
    <property type="entry name" value="CHB_HEX_C_1"/>
    <property type="match status" value="1"/>
</dbReference>
<dbReference type="GO" id="GO:0005509">
    <property type="term" value="F:calcium ion binding"/>
    <property type="evidence" value="ECO:0007669"/>
    <property type="project" value="InterPro"/>
</dbReference>
<keyword evidence="1" id="KW-0732">Signal</keyword>
<evidence type="ECO:0000259" key="5">
    <source>
        <dbReference type="SMART" id="SM00810"/>
    </source>
</evidence>
<dbReference type="Gene3D" id="2.60.40.1180">
    <property type="entry name" value="Golgi alpha-mannosidase II"/>
    <property type="match status" value="1"/>
</dbReference>
<dbReference type="SUPFAM" id="SSF51445">
    <property type="entry name" value="(Trans)glycosidases"/>
    <property type="match status" value="1"/>
</dbReference>
<reference evidence="6" key="1">
    <citation type="submission" date="2023-10" db="EMBL/GenBank/DDBJ databases">
        <title>Characterization and whole genome sequencing of a novel strain of Bergeyella porcorum QD2021 isolated from pig.</title>
        <authorList>
            <person name="Liu G."/>
            <person name="Chen C."/>
            <person name="Han X."/>
        </authorList>
    </citation>
    <scope>NUCLEOTIDE SEQUENCE</scope>
    <source>
        <strain evidence="6">QD2021</strain>
    </source>
</reference>
<feature type="domain" description="Alpha-amylase C-terminal beta-sheet" evidence="5">
    <location>
        <begin position="368"/>
        <end position="433"/>
    </location>
</feature>
<feature type="domain" description="Glycosyl hydrolase family 13 catalytic" evidence="4">
    <location>
        <begin position="21"/>
        <end position="367"/>
    </location>
</feature>
<dbReference type="SUPFAM" id="SSF51011">
    <property type="entry name" value="Glycosyl hydrolase domain"/>
    <property type="match status" value="1"/>
</dbReference>
<evidence type="ECO:0000313" key="6">
    <source>
        <dbReference type="EMBL" id="WOC51301.1"/>
    </source>
</evidence>
<dbReference type="KEGG" id="bpor:BPO_0654"/>
<dbReference type="AlphaFoldDB" id="A0AAU0EZK1"/>
<dbReference type="Gene3D" id="2.60.40.10">
    <property type="entry name" value="Immunoglobulins"/>
    <property type="match status" value="1"/>
</dbReference>
<evidence type="ECO:0000256" key="2">
    <source>
        <dbReference type="ARBA" id="ARBA00022801"/>
    </source>
</evidence>
<dbReference type="EMBL" id="CP136426">
    <property type="protein sequence ID" value="WOC51301.1"/>
    <property type="molecule type" value="Genomic_DNA"/>
</dbReference>
<dbReference type="PANTHER" id="PTHR43447">
    <property type="entry name" value="ALPHA-AMYLASE"/>
    <property type="match status" value="1"/>
</dbReference>
<accession>A0AAU0EZK1</accession>
<dbReference type="Gene3D" id="3.20.20.80">
    <property type="entry name" value="Glycosidases"/>
    <property type="match status" value="1"/>
</dbReference>
<evidence type="ECO:0000256" key="3">
    <source>
        <dbReference type="ARBA" id="ARBA00023295"/>
    </source>
</evidence>
<dbReference type="GO" id="GO:0004556">
    <property type="term" value="F:alpha-amylase activity"/>
    <property type="evidence" value="ECO:0007669"/>
    <property type="project" value="InterPro"/>
</dbReference>
<dbReference type="SMART" id="SM00642">
    <property type="entry name" value="Aamy"/>
    <property type="match status" value="1"/>
</dbReference>